<dbReference type="RefSeq" id="XP_008604776.1">
    <property type="nucleotide sequence ID" value="XM_008606554.1"/>
</dbReference>
<proteinExistence type="predicted"/>
<gene>
    <name evidence="7" type="ORF">SDRG_01045</name>
</gene>
<reference evidence="7 8" key="1">
    <citation type="submission" date="2012-04" db="EMBL/GenBank/DDBJ databases">
        <title>The Genome Sequence of Saprolegnia declina VS20.</title>
        <authorList>
            <consortium name="The Broad Institute Genome Sequencing Platform"/>
            <person name="Russ C."/>
            <person name="Nusbaum C."/>
            <person name="Tyler B."/>
            <person name="van West P."/>
            <person name="Dieguez-Uribeondo J."/>
            <person name="de Bruijn I."/>
            <person name="Tripathy S."/>
            <person name="Jiang R."/>
            <person name="Young S.K."/>
            <person name="Zeng Q."/>
            <person name="Gargeya S."/>
            <person name="Fitzgerald M."/>
            <person name="Haas B."/>
            <person name="Abouelleil A."/>
            <person name="Alvarado L."/>
            <person name="Arachchi H.M."/>
            <person name="Berlin A."/>
            <person name="Chapman S.B."/>
            <person name="Goldberg J."/>
            <person name="Griggs A."/>
            <person name="Gujja S."/>
            <person name="Hansen M."/>
            <person name="Howarth C."/>
            <person name="Imamovic A."/>
            <person name="Larimer J."/>
            <person name="McCowen C."/>
            <person name="Montmayeur A."/>
            <person name="Murphy C."/>
            <person name="Neiman D."/>
            <person name="Pearson M."/>
            <person name="Priest M."/>
            <person name="Roberts A."/>
            <person name="Saif S."/>
            <person name="Shea T."/>
            <person name="Sisk P."/>
            <person name="Sykes S."/>
            <person name="Wortman J."/>
            <person name="Nusbaum C."/>
            <person name="Birren B."/>
        </authorList>
    </citation>
    <scope>NUCLEOTIDE SEQUENCE [LARGE SCALE GENOMIC DNA]</scope>
    <source>
        <strain evidence="7 8">VS20</strain>
    </source>
</reference>
<protein>
    <recommendedName>
        <fullName evidence="6">Major facilitator superfamily (MFS) profile domain-containing protein</fullName>
    </recommendedName>
</protein>
<dbReference type="GO" id="GO:0022857">
    <property type="term" value="F:transmembrane transporter activity"/>
    <property type="evidence" value="ECO:0007669"/>
    <property type="project" value="InterPro"/>
</dbReference>
<evidence type="ECO:0000256" key="1">
    <source>
        <dbReference type="ARBA" id="ARBA00004141"/>
    </source>
</evidence>
<evidence type="ECO:0000313" key="8">
    <source>
        <dbReference type="Proteomes" id="UP000030762"/>
    </source>
</evidence>
<organism evidence="7 8">
    <name type="scientific">Saprolegnia diclina (strain VS20)</name>
    <dbReference type="NCBI Taxonomy" id="1156394"/>
    <lineage>
        <taxon>Eukaryota</taxon>
        <taxon>Sar</taxon>
        <taxon>Stramenopiles</taxon>
        <taxon>Oomycota</taxon>
        <taxon>Saprolegniomycetes</taxon>
        <taxon>Saprolegniales</taxon>
        <taxon>Saprolegniaceae</taxon>
        <taxon>Saprolegnia</taxon>
    </lineage>
</organism>
<feature type="transmembrane region" description="Helical" evidence="5">
    <location>
        <begin position="173"/>
        <end position="193"/>
    </location>
</feature>
<dbReference type="PANTHER" id="PTHR21576">
    <property type="entry name" value="UNCHARACTERIZED NODULIN-LIKE PROTEIN"/>
    <property type="match status" value="1"/>
</dbReference>
<dbReference type="PANTHER" id="PTHR21576:SF158">
    <property type="entry name" value="RIBOSOMAL RNA-PROCESSING PROTEIN 12-LIKE CONSERVED DOMAIN-CONTAINING PROTEIN"/>
    <property type="match status" value="1"/>
</dbReference>
<dbReference type="EMBL" id="JH767133">
    <property type="protein sequence ID" value="EQC42207.1"/>
    <property type="molecule type" value="Genomic_DNA"/>
</dbReference>
<dbReference type="Pfam" id="PF07690">
    <property type="entry name" value="MFS_1"/>
    <property type="match status" value="1"/>
</dbReference>
<dbReference type="GeneID" id="19941772"/>
<feature type="transmembrane region" description="Helical" evidence="5">
    <location>
        <begin position="230"/>
        <end position="255"/>
    </location>
</feature>
<dbReference type="InterPro" id="IPR036259">
    <property type="entry name" value="MFS_trans_sf"/>
</dbReference>
<feature type="non-terminal residue" evidence="7">
    <location>
        <position position="1"/>
    </location>
</feature>
<dbReference type="OMA" id="PDGLGCY"/>
<feature type="transmembrane region" description="Helical" evidence="5">
    <location>
        <begin position="51"/>
        <end position="70"/>
    </location>
</feature>
<feature type="domain" description="Major facilitator superfamily (MFS) profile" evidence="6">
    <location>
        <begin position="1"/>
        <end position="428"/>
    </location>
</feature>
<feature type="transmembrane region" description="Helical" evidence="5">
    <location>
        <begin position="142"/>
        <end position="161"/>
    </location>
</feature>
<dbReference type="VEuPathDB" id="FungiDB:SDRG_01045"/>
<dbReference type="InParanoid" id="T0SGX2"/>
<keyword evidence="8" id="KW-1185">Reference proteome</keyword>
<dbReference type="STRING" id="1156394.T0SGX2"/>
<feature type="transmembrane region" description="Helical" evidence="5">
    <location>
        <begin position="12"/>
        <end position="31"/>
    </location>
</feature>
<keyword evidence="3 5" id="KW-1133">Transmembrane helix</keyword>
<dbReference type="SUPFAM" id="SSF103473">
    <property type="entry name" value="MFS general substrate transporter"/>
    <property type="match status" value="1"/>
</dbReference>
<dbReference type="InterPro" id="IPR020846">
    <property type="entry name" value="MFS_dom"/>
</dbReference>
<dbReference type="Gene3D" id="1.20.1250.20">
    <property type="entry name" value="MFS general substrate transporter like domains"/>
    <property type="match status" value="2"/>
</dbReference>
<feature type="transmembrane region" description="Helical" evidence="5">
    <location>
        <begin position="106"/>
        <end position="130"/>
    </location>
</feature>
<accession>T0SGX2</accession>
<feature type="transmembrane region" description="Helical" evidence="5">
    <location>
        <begin position="82"/>
        <end position="100"/>
    </location>
</feature>
<dbReference type="Proteomes" id="UP000030762">
    <property type="component" value="Unassembled WGS sequence"/>
</dbReference>
<feature type="transmembrane region" description="Helical" evidence="5">
    <location>
        <begin position="322"/>
        <end position="344"/>
    </location>
</feature>
<dbReference type="PROSITE" id="PS50850">
    <property type="entry name" value="MFS"/>
    <property type="match status" value="1"/>
</dbReference>
<evidence type="ECO:0000256" key="5">
    <source>
        <dbReference type="SAM" id="Phobius"/>
    </source>
</evidence>
<sequence length="428" mass="45633">MIARTTEVNAVRRALSVVAGVIIYASLGSSYSISAWNGQLKETLNMTQTEIAFVSSCYSFGMYNTIWAGFFHDRFGTRLSMLVALALLTLCYALASYLAARPHLPKWYIALCFGGVGQAGGFAIVAGLAANEGIYGNHHRGAIVGLLLAAYSAGGAIFALIYHSGYDHNVPGFFGFMSLEHGLMGLLGLVLLVPPPRRTPPKDESMPLLLPEASTTSDITLLALLQDARFWLLFAPVMIGVGSALFVLNNIAFILQSDGASIDLVPMYVSIFSICNMAGRLSMGVLSDKFGASHSRAWFLSLGVLAMAVTQVLFVVVPTRFFVVPIVAAGLAEGCIFAMFPVVTRELFGPSHIGKNFGLISLANAVGFPLLLGPLASLLYKWAAHGDATCLGASCFTPMFGVSFVLCLLALAASIRLQAFMHVLSPRP</sequence>
<dbReference type="GO" id="GO:0016020">
    <property type="term" value="C:membrane"/>
    <property type="evidence" value="ECO:0007669"/>
    <property type="project" value="UniProtKB-SubCell"/>
</dbReference>
<feature type="transmembrane region" description="Helical" evidence="5">
    <location>
        <begin position="267"/>
        <end position="286"/>
    </location>
</feature>
<name>T0SGX2_SAPDV</name>
<dbReference type="OrthoDB" id="410267at2759"/>
<dbReference type="eggNOG" id="ENOG502QSJM">
    <property type="taxonomic scope" value="Eukaryota"/>
</dbReference>
<evidence type="ECO:0000256" key="3">
    <source>
        <dbReference type="ARBA" id="ARBA00022989"/>
    </source>
</evidence>
<keyword evidence="4 5" id="KW-0472">Membrane</keyword>
<keyword evidence="2 5" id="KW-0812">Transmembrane</keyword>
<dbReference type="InterPro" id="IPR011701">
    <property type="entry name" value="MFS"/>
</dbReference>
<feature type="transmembrane region" description="Helical" evidence="5">
    <location>
        <begin position="298"/>
        <end position="316"/>
    </location>
</feature>
<comment type="subcellular location">
    <subcellularLocation>
        <location evidence="1">Membrane</location>
        <topology evidence="1">Multi-pass membrane protein</topology>
    </subcellularLocation>
</comment>
<evidence type="ECO:0000256" key="4">
    <source>
        <dbReference type="ARBA" id="ARBA00023136"/>
    </source>
</evidence>
<feature type="transmembrane region" description="Helical" evidence="5">
    <location>
        <begin position="356"/>
        <end position="376"/>
    </location>
</feature>
<evidence type="ECO:0000256" key="2">
    <source>
        <dbReference type="ARBA" id="ARBA00022692"/>
    </source>
</evidence>
<dbReference type="AlphaFoldDB" id="T0SGX2"/>
<feature type="transmembrane region" description="Helical" evidence="5">
    <location>
        <begin position="396"/>
        <end position="417"/>
    </location>
</feature>
<evidence type="ECO:0000313" key="7">
    <source>
        <dbReference type="EMBL" id="EQC42207.1"/>
    </source>
</evidence>
<evidence type="ECO:0000259" key="6">
    <source>
        <dbReference type="PROSITE" id="PS50850"/>
    </source>
</evidence>